<proteinExistence type="predicted"/>
<accession>A0A1I5YRK4</accession>
<evidence type="ECO:0000313" key="3">
    <source>
        <dbReference type="EMBL" id="SFQ46888.1"/>
    </source>
</evidence>
<keyword evidence="2" id="KW-0732">Signal</keyword>
<feature type="chain" id="PRO_5011442203" evidence="2">
    <location>
        <begin position="26"/>
        <end position="876"/>
    </location>
</feature>
<reference evidence="3 4" key="1">
    <citation type="submission" date="2016-10" db="EMBL/GenBank/DDBJ databases">
        <authorList>
            <person name="de Groot N.N."/>
        </authorList>
    </citation>
    <scope>NUCLEOTIDE SEQUENCE [LARGE SCALE GENOMIC DNA]</scope>
    <source>
        <strain evidence="4">E92,LMG 26720,CCM 7988</strain>
    </source>
</reference>
<protein>
    <submittedName>
        <fullName evidence="3">CarboxypepD_reg-like domain-containing protein</fullName>
    </submittedName>
</protein>
<evidence type="ECO:0000313" key="4">
    <source>
        <dbReference type="Proteomes" id="UP000199306"/>
    </source>
</evidence>
<dbReference type="EMBL" id="FOXH01000021">
    <property type="protein sequence ID" value="SFQ46888.1"/>
    <property type="molecule type" value="Genomic_DNA"/>
</dbReference>
<dbReference type="AlphaFoldDB" id="A0A1I5YRK4"/>
<dbReference type="Pfam" id="PF18939">
    <property type="entry name" value="DUF5686"/>
    <property type="match status" value="1"/>
</dbReference>
<keyword evidence="1" id="KW-0175">Coiled coil</keyword>
<dbReference type="Gene3D" id="2.60.40.1120">
    <property type="entry name" value="Carboxypeptidase-like, regulatory domain"/>
    <property type="match status" value="1"/>
</dbReference>
<dbReference type="Pfam" id="PF13715">
    <property type="entry name" value="CarbopepD_reg_2"/>
    <property type="match status" value="1"/>
</dbReference>
<keyword evidence="4" id="KW-1185">Reference proteome</keyword>
<dbReference type="OrthoDB" id="983143at2"/>
<dbReference type="InterPro" id="IPR008969">
    <property type="entry name" value="CarboxyPept-like_regulatory"/>
</dbReference>
<dbReference type="STRING" id="1079859.SAMN04515674_12114"/>
<sequence length="876" mass="99938">MYLKQLLTKSVLLILCLSASASLFAGGIKGTVKNMKGEALSFASVLVKGTSKGTMANEDGKYELTLDPGSYEVIFQYLSHKTLIQKVEVSRDFVVLDARLEDQSVSLNEVKVQAGKEDPAYTIMRKAISMARFHQLEIDSYTARTYVKGTFQVKEVSGMLKMLVGKKIEKEFGVKIGTTYVLESINDITFSQPNTVKEKVISSRNNLPGQLRNKANPNITVARGNFYSPKVFGNLISPLSPSAFAYYKFSYLGSFEDRGQTVNKIQVTPKSKGDDVLSGIIYIIEDTWAIHSLNFQFIDENAEYSLKQIAAPFNEIWMPVSFDFTINFDAFGMQLDSRYIYNIRNYNLKVNPKYHQQPLVIDEKIDKAEAKAVKDHKINAKTALAQKEVTRKQLKKLLKDMEKEDTKEQKEAKKEIIARDYSLEVDTLARERNESFWNNERQVPLTETEVKGYAQADSLNVAEAAKIKKDSLKNLPKFKFGQLLGGHTYNYGKRNELYGYPSHLTYNGPLESVPILDFYNSVEGYYLNAGLSYQKRNALETISNYGAKFRYSFSRKRLNGIINWDYSFNKIHNRLSLSAGRFVQQFNDQNPISPGINAIYSLFFEENYLKLYEKSFVKTEYLKWFSEKFTVSGTFEYNLNSHVENNHFTPWIDNKDKQYTSNDPVNNEIGQVAFQNHNSAVLSVNLQFRPFAEEGRFNGRSYTINRNRPTFSLKSVNGLGETNAFNQWQLGYDQVLELRKLGDLHFNAKVGGFFKAPNYLMDFKHFNGNQTILSSGDNNTFRLLDYYAFSTRGTYAEVHADNTFRKLLLSQIPVLKLYGIKESLFANYLYTENLKVQYLEIGYGVSGIGKIAGIEVIGSFLDGKYQKTGLRVKVPF</sequence>
<dbReference type="InterPro" id="IPR043741">
    <property type="entry name" value="DUF5686"/>
</dbReference>
<feature type="signal peptide" evidence="2">
    <location>
        <begin position="1"/>
        <end position="25"/>
    </location>
</feature>
<evidence type="ECO:0000256" key="2">
    <source>
        <dbReference type="SAM" id="SignalP"/>
    </source>
</evidence>
<feature type="coiled-coil region" evidence="1">
    <location>
        <begin position="384"/>
        <end position="411"/>
    </location>
</feature>
<dbReference type="RefSeq" id="WP_092019667.1">
    <property type="nucleotide sequence ID" value="NZ_FOXH01000021.1"/>
</dbReference>
<gene>
    <name evidence="3" type="ORF">SAMN04515674_12114</name>
</gene>
<organism evidence="3 4">
    <name type="scientific">Pseudarcicella hirudinis</name>
    <dbReference type="NCBI Taxonomy" id="1079859"/>
    <lineage>
        <taxon>Bacteria</taxon>
        <taxon>Pseudomonadati</taxon>
        <taxon>Bacteroidota</taxon>
        <taxon>Cytophagia</taxon>
        <taxon>Cytophagales</taxon>
        <taxon>Flectobacillaceae</taxon>
        <taxon>Pseudarcicella</taxon>
    </lineage>
</organism>
<name>A0A1I5YRK4_9BACT</name>
<dbReference type="Proteomes" id="UP000199306">
    <property type="component" value="Unassembled WGS sequence"/>
</dbReference>
<dbReference type="SUPFAM" id="SSF49464">
    <property type="entry name" value="Carboxypeptidase regulatory domain-like"/>
    <property type="match status" value="1"/>
</dbReference>
<evidence type="ECO:0000256" key="1">
    <source>
        <dbReference type="SAM" id="Coils"/>
    </source>
</evidence>